<dbReference type="EMBL" id="QGGR01000017">
    <property type="protein sequence ID" value="PWK41248.1"/>
    <property type="molecule type" value="Genomic_DNA"/>
</dbReference>
<accession>A0A316FQM3</accession>
<sequence>MNFSELPEPLRSRATELTARSPIEQARALIHGHVEDACDFDEIRQSVRAVAGRSNFILRQELVALESVLAEPQPSGTLLRLAAWDANWNMDDDPTDEGAARFLHEVARTVREAIEEAEQRSS</sequence>
<proteinExistence type="predicted"/>
<evidence type="ECO:0000313" key="2">
    <source>
        <dbReference type="Proteomes" id="UP000245697"/>
    </source>
</evidence>
<reference evidence="1 2" key="1">
    <citation type="submission" date="2018-05" db="EMBL/GenBank/DDBJ databases">
        <title>Genomic Encyclopedia of Archaeal and Bacterial Type Strains, Phase II (KMG-II): from individual species to whole genera.</title>
        <authorList>
            <person name="Goeker M."/>
        </authorList>
    </citation>
    <scope>NUCLEOTIDE SEQUENCE [LARGE SCALE GENOMIC DNA]</scope>
    <source>
        <strain evidence="1 2">DSM 45184</strain>
    </source>
</reference>
<organism evidence="1 2">
    <name type="scientific">Actinoplanes xinjiangensis</name>
    <dbReference type="NCBI Taxonomy" id="512350"/>
    <lineage>
        <taxon>Bacteria</taxon>
        <taxon>Bacillati</taxon>
        <taxon>Actinomycetota</taxon>
        <taxon>Actinomycetes</taxon>
        <taxon>Micromonosporales</taxon>
        <taxon>Micromonosporaceae</taxon>
        <taxon>Actinoplanes</taxon>
    </lineage>
</organism>
<dbReference type="Proteomes" id="UP000245697">
    <property type="component" value="Unassembled WGS sequence"/>
</dbReference>
<dbReference type="OrthoDB" id="3298125at2"/>
<dbReference type="AlphaFoldDB" id="A0A316FQM3"/>
<gene>
    <name evidence="1" type="ORF">BC793_117115</name>
</gene>
<keyword evidence="2" id="KW-1185">Reference proteome</keyword>
<evidence type="ECO:0000313" key="1">
    <source>
        <dbReference type="EMBL" id="PWK41248.1"/>
    </source>
</evidence>
<dbReference type="RefSeq" id="WP_109599316.1">
    <property type="nucleotide sequence ID" value="NZ_BONA01000070.1"/>
</dbReference>
<protein>
    <submittedName>
        <fullName evidence="1">Uncharacterized protein</fullName>
    </submittedName>
</protein>
<name>A0A316FQM3_9ACTN</name>
<comment type="caution">
    <text evidence="1">The sequence shown here is derived from an EMBL/GenBank/DDBJ whole genome shotgun (WGS) entry which is preliminary data.</text>
</comment>